<protein>
    <submittedName>
        <fullName evidence="1">Uncharacterized protein</fullName>
    </submittedName>
</protein>
<dbReference type="EMBL" id="JAHLQT010006108">
    <property type="protein sequence ID" value="KAG7175236.1"/>
    <property type="molecule type" value="Genomic_DNA"/>
</dbReference>
<accession>A0A8J5N7L4</accession>
<comment type="caution">
    <text evidence="1">The sequence shown here is derived from an EMBL/GenBank/DDBJ whole genome shotgun (WGS) entry which is preliminary data.</text>
</comment>
<sequence length="208" mass="22930">LAATVSITGVRGVLFWAHGRSGKVAVNGVFGDNLEFPAHIVDGVMFQQAGKVFLVLSVVRDLCMGPQYDLELYAVDLNTKTVICVDSHRLAASATLLAFFAGNDACGSTIIIAVQLKVFPLVYKLFGEKLVVFSEECIPRVQWVLYLSTPGQRFPQLPDHYVLLGRDDQTILVTRLVMRGVALPPKQLNCDKEAFYDPYLTPHTYIGP</sequence>
<reference evidence="1" key="1">
    <citation type="journal article" date="2021" name="Sci. Adv.">
        <title>The American lobster genome reveals insights on longevity, neural, and immune adaptations.</title>
        <authorList>
            <person name="Polinski J.M."/>
            <person name="Zimin A.V."/>
            <person name="Clark K.F."/>
            <person name="Kohn A.B."/>
            <person name="Sadowski N."/>
            <person name="Timp W."/>
            <person name="Ptitsyn A."/>
            <person name="Khanna P."/>
            <person name="Romanova D.Y."/>
            <person name="Williams P."/>
            <person name="Greenwood S.J."/>
            <person name="Moroz L.L."/>
            <person name="Walt D.R."/>
            <person name="Bodnar A.G."/>
        </authorList>
    </citation>
    <scope>NUCLEOTIDE SEQUENCE</scope>
    <source>
        <strain evidence="1">GMGI-L3</strain>
    </source>
</reference>
<keyword evidence="2" id="KW-1185">Reference proteome</keyword>
<dbReference type="AlphaFoldDB" id="A0A8J5N7L4"/>
<gene>
    <name evidence="1" type="ORF">Hamer_G001264</name>
</gene>
<evidence type="ECO:0000313" key="1">
    <source>
        <dbReference type="EMBL" id="KAG7175236.1"/>
    </source>
</evidence>
<organism evidence="1 2">
    <name type="scientific">Homarus americanus</name>
    <name type="common">American lobster</name>
    <dbReference type="NCBI Taxonomy" id="6706"/>
    <lineage>
        <taxon>Eukaryota</taxon>
        <taxon>Metazoa</taxon>
        <taxon>Ecdysozoa</taxon>
        <taxon>Arthropoda</taxon>
        <taxon>Crustacea</taxon>
        <taxon>Multicrustacea</taxon>
        <taxon>Malacostraca</taxon>
        <taxon>Eumalacostraca</taxon>
        <taxon>Eucarida</taxon>
        <taxon>Decapoda</taxon>
        <taxon>Pleocyemata</taxon>
        <taxon>Astacidea</taxon>
        <taxon>Nephropoidea</taxon>
        <taxon>Nephropidae</taxon>
        <taxon>Homarus</taxon>
    </lineage>
</organism>
<name>A0A8J5N7L4_HOMAM</name>
<dbReference type="Proteomes" id="UP000747542">
    <property type="component" value="Unassembled WGS sequence"/>
</dbReference>
<evidence type="ECO:0000313" key="2">
    <source>
        <dbReference type="Proteomes" id="UP000747542"/>
    </source>
</evidence>
<proteinExistence type="predicted"/>
<feature type="non-terminal residue" evidence="1">
    <location>
        <position position="1"/>
    </location>
</feature>